<dbReference type="PaxDb" id="411902-CLOBOL_05325"/>
<accession>A8RZ50</accession>
<evidence type="ECO:0000313" key="1">
    <source>
        <dbReference type="EMBL" id="EDP14782.1"/>
    </source>
</evidence>
<name>A8RZ50_ENTBW</name>
<organism evidence="1 2">
    <name type="scientific">Enterocloster bolteae (strain ATCC BAA-613 / DSM 15670 / CCUG 46953 / JCM 12243 / WAL 16351)</name>
    <name type="common">Clostridium bolteae</name>
    <dbReference type="NCBI Taxonomy" id="411902"/>
    <lineage>
        <taxon>Bacteria</taxon>
        <taxon>Bacillati</taxon>
        <taxon>Bacillota</taxon>
        <taxon>Clostridia</taxon>
        <taxon>Lachnospirales</taxon>
        <taxon>Lachnospiraceae</taxon>
        <taxon>Enterocloster</taxon>
    </lineage>
</organism>
<reference evidence="1 2" key="1">
    <citation type="submission" date="2007-08" db="EMBL/GenBank/DDBJ databases">
        <authorList>
            <person name="Fulton L."/>
            <person name="Clifton S."/>
            <person name="Fulton B."/>
            <person name="Xu J."/>
            <person name="Minx P."/>
            <person name="Pepin K.H."/>
            <person name="Johnson M."/>
            <person name="Thiruvilangam P."/>
            <person name="Bhonagiri V."/>
            <person name="Nash W.E."/>
            <person name="Mardis E.R."/>
            <person name="Wilson R.K."/>
        </authorList>
    </citation>
    <scope>NUCLEOTIDE SEQUENCE [LARGE SCALE GENOMIC DNA]</scope>
    <source>
        <strain evidence="2">ATCC BAA-613 / DSM 15670 / CCUG 46953 / JCM 12243 / WAL 16351</strain>
    </source>
</reference>
<comment type="caution">
    <text evidence="1">The sequence shown here is derived from an EMBL/GenBank/DDBJ whole genome shotgun (WGS) entry which is preliminary data.</text>
</comment>
<dbReference type="AlphaFoldDB" id="A8RZ50"/>
<dbReference type="HOGENOM" id="CLU_2952122_0_0_9"/>
<proteinExistence type="predicted"/>
<dbReference type="EMBL" id="ABCC02000039">
    <property type="protein sequence ID" value="EDP14782.1"/>
    <property type="molecule type" value="Genomic_DNA"/>
</dbReference>
<evidence type="ECO:0000313" key="2">
    <source>
        <dbReference type="Proteomes" id="UP000005396"/>
    </source>
</evidence>
<dbReference type="Proteomes" id="UP000005396">
    <property type="component" value="Unassembled WGS sequence"/>
</dbReference>
<reference evidence="1 2" key="2">
    <citation type="submission" date="2007-09" db="EMBL/GenBank/DDBJ databases">
        <title>Draft genome sequence of Clostridium bolteae (ATCC BAA-613).</title>
        <authorList>
            <person name="Sudarsanam P."/>
            <person name="Ley R."/>
            <person name="Guruge J."/>
            <person name="Turnbaugh P.J."/>
            <person name="Mahowald M."/>
            <person name="Liep D."/>
            <person name="Gordon J."/>
        </authorList>
    </citation>
    <scope>NUCLEOTIDE SEQUENCE [LARGE SCALE GENOMIC DNA]</scope>
    <source>
        <strain evidence="2">ATCC BAA-613 / DSM 15670 / CCUG 46953 / JCM 12243 / WAL 16351</strain>
    </source>
</reference>
<gene>
    <name evidence="1" type="ORF">CLOBOL_05325</name>
</gene>
<sequence>MHLASVLYGLLILNVQSVKIYLVSIVSQERFIVKPSFQIGNTAAMQYQPAGKPIEKGRP</sequence>
<protein>
    <submittedName>
        <fullName evidence="1">Uncharacterized protein</fullName>
    </submittedName>
</protein>